<dbReference type="Proteomes" id="UP000037460">
    <property type="component" value="Unassembled WGS sequence"/>
</dbReference>
<feature type="region of interest" description="Disordered" evidence="2">
    <location>
        <begin position="794"/>
        <end position="822"/>
    </location>
</feature>
<dbReference type="EMBL" id="JWZX01003371">
    <property type="protein sequence ID" value="KOO21336.1"/>
    <property type="molecule type" value="Genomic_DNA"/>
</dbReference>
<keyword evidence="3" id="KW-0675">Receptor</keyword>
<organism evidence="3 4">
    <name type="scientific">Chrysochromulina tobinii</name>
    <dbReference type="NCBI Taxonomy" id="1460289"/>
    <lineage>
        <taxon>Eukaryota</taxon>
        <taxon>Haptista</taxon>
        <taxon>Haptophyta</taxon>
        <taxon>Prymnesiophyceae</taxon>
        <taxon>Prymnesiales</taxon>
        <taxon>Chrysochromulinaceae</taxon>
        <taxon>Chrysochromulina</taxon>
    </lineage>
</organism>
<feature type="compositionally biased region" description="Low complexity" evidence="2">
    <location>
        <begin position="483"/>
        <end position="507"/>
    </location>
</feature>
<feature type="region of interest" description="Disordered" evidence="2">
    <location>
        <begin position="419"/>
        <end position="507"/>
    </location>
</feature>
<sequence>MTPLRSVSSSYARVVKGLHTYLEGRLPVSQHTVPLRALAGTGVLPGSMDASANASVIVLDGMALLRKMYPADLEWIVGGQFQEVWLNVSAFVSAFATQGLQLVVFMDGGVDDAKLSEWRERRLNDYKKVERVVGALGRGEAPAKAAWMPPPNISKTVGSAFAEQGCEVHYTAGEADREIASYCVHRGCAAVLGKDSDYFVLPVPCYLNLDTLYLHANPPSVVAYRRAAVDAALGLPTALLPLLGSLIGNDFVPTAALSRWHSSLMPERHAHGSPLIEAVATHLGAAAAAVGWRGPRPMTPVLWCALDFGRRLTTPVRATVCISLEQYAVGASFDELPQTLLSAGLGASVAMARRFRRAQLDSMIYSAATRGAIWRGPSLDDPAAMPTILASRPLRQEVYAACCPVHPPHLPLMLPPRAEEKEATAHAAKDEEDEGDAAAAATREAEAGAAAHPFLHPSLQRQQTLPSDRGGADAASFGSTPQHSTALHSSATASFGSTPSAAASEGAAEEGLPFGVVQEHVVYHGQPSLAHPEAVRVPSQLHACETMWSMAPPARCSCFLSAYARAARHDTLAARLEPAALLSLGPIALTVLAVRYMRRHGLAPRVVASALLCQGLVMAWLAATRQRLPAPLRQRPTACAPPSLAVVHAAQLFLRVAVDINVLNSACGAPLPWHGAWEWFDGVLFEGMLRQISASGAPADFGDWRGLLRGDATLYSIFEALRPLALALEPVAPATSVTPTPGTAPVGHAKRCSGDGSGGDAPPSGEQPSPAHGPTDALRALRIASRLWHEAGCSTRSSDSLSPACNTGTSSVTANATAQFQV</sequence>
<evidence type="ECO:0000256" key="1">
    <source>
        <dbReference type="ARBA" id="ARBA00009495"/>
    </source>
</evidence>
<dbReference type="InterPro" id="IPR026784">
    <property type="entry name" value="Coact_PPARg"/>
</dbReference>
<feature type="compositionally biased region" description="Basic and acidic residues" evidence="2">
    <location>
        <begin position="419"/>
        <end position="429"/>
    </location>
</feature>
<reference evidence="4" key="1">
    <citation type="journal article" date="2015" name="PLoS Genet.">
        <title>Genome Sequence and Transcriptome Analyses of Chrysochromulina tobin: Metabolic Tools for Enhanced Algal Fitness in the Prominent Order Prymnesiales (Haptophyceae).</title>
        <authorList>
            <person name="Hovde B.T."/>
            <person name="Deodato C.R."/>
            <person name="Hunsperger H.M."/>
            <person name="Ryken S.A."/>
            <person name="Yost W."/>
            <person name="Jha R.K."/>
            <person name="Patterson J."/>
            <person name="Monnat R.J. Jr."/>
            <person name="Barlow S.B."/>
            <person name="Starkenburg S.R."/>
            <person name="Cattolico R.A."/>
        </authorList>
    </citation>
    <scope>NUCLEOTIDE SEQUENCE</scope>
    <source>
        <strain evidence="4">CCMP291</strain>
    </source>
</reference>
<comment type="similarity">
    <text evidence="1">Belongs to the constitutive coactivator of PPAR-gamma family.</text>
</comment>
<evidence type="ECO:0000313" key="3">
    <source>
        <dbReference type="EMBL" id="KOO21336.1"/>
    </source>
</evidence>
<dbReference type="OrthoDB" id="6354174at2759"/>
<feature type="compositionally biased region" description="Low complexity" evidence="2">
    <location>
        <begin position="735"/>
        <end position="747"/>
    </location>
</feature>
<dbReference type="PANTHER" id="PTHR15976:SF17">
    <property type="entry name" value="CONSTITUTIVE COACTIVATOR OF PEROXISOME PROLIFERATOR-ACTIVATED RECEPTOR GAMMA"/>
    <property type="match status" value="1"/>
</dbReference>
<proteinExistence type="inferred from homology"/>
<protein>
    <submittedName>
        <fullName evidence="3">Constitutive coactivator of peroxisome proliferator-activated receptor gamma</fullName>
    </submittedName>
</protein>
<accession>A0A0M0J411</accession>
<dbReference type="SUPFAM" id="SSF88723">
    <property type="entry name" value="PIN domain-like"/>
    <property type="match status" value="1"/>
</dbReference>
<feature type="region of interest" description="Disordered" evidence="2">
    <location>
        <begin position="735"/>
        <end position="775"/>
    </location>
</feature>
<dbReference type="PANTHER" id="PTHR15976">
    <property type="entry name" value="CONSTITUTIVE COACTIVATOR OF PEROXISOME PROLIFERATOR-ACTIVATED RECEPTOR GAMMA"/>
    <property type="match status" value="1"/>
</dbReference>
<dbReference type="InterPro" id="IPR029060">
    <property type="entry name" value="PIN-like_dom_sf"/>
</dbReference>
<dbReference type="GO" id="GO:0005634">
    <property type="term" value="C:nucleus"/>
    <property type="evidence" value="ECO:0007669"/>
    <property type="project" value="TreeGrafter"/>
</dbReference>
<feature type="compositionally biased region" description="Low complexity" evidence="2">
    <location>
        <begin position="437"/>
        <end position="451"/>
    </location>
</feature>
<keyword evidence="4" id="KW-1185">Reference proteome</keyword>
<gene>
    <name evidence="3" type="ORF">Ctob_003127</name>
</gene>
<comment type="caution">
    <text evidence="3">The sequence shown here is derived from an EMBL/GenBank/DDBJ whole genome shotgun (WGS) entry which is preliminary data.</text>
</comment>
<dbReference type="Gene3D" id="3.40.50.1010">
    <property type="entry name" value="5'-nuclease"/>
    <property type="match status" value="1"/>
</dbReference>
<name>A0A0M0J411_9EUKA</name>
<dbReference type="AlphaFoldDB" id="A0A0M0J411"/>
<evidence type="ECO:0000256" key="2">
    <source>
        <dbReference type="SAM" id="MobiDB-lite"/>
    </source>
</evidence>
<evidence type="ECO:0000313" key="4">
    <source>
        <dbReference type="Proteomes" id="UP000037460"/>
    </source>
</evidence>